<dbReference type="CDD" id="cd02034">
    <property type="entry name" value="CooC1"/>
    <property type="match status" value="1"/>
</dbReference>
<dbReference type="GO" id="GO:0051782">
    <property type="term" value="P:negative regulation of cell division"/>
    <property type="evidence" value="ECO:0007669"/>
    <property type="project" value="TreeGrafter"/>
</dbReference>
<sequence>MINIAITGKGGVGKTTIAGVISRLLAENGYKVLAVDADPDMNLGSVLGVDTSDVIPLSENRELIAERTGSTPGKSVGGVFKLNPKVDDIVDIYGIEGPGGVNLIVMGTVDKGGTGCMCPSDAFLRALLRHLIIGKDEAIVLDMEAGVEHLGRGTAKSVDTLIVVVEPGMKSIDTARRVKNLAKDIGITKIISVINKVRKKEESDLVEDKLAELEIPVLGTVPYDQGFVEADLAGKSPLDFTEDGEGIQAIKKIERKLVSDSK</sequence>
<evidence type="ECO:0000313" key="4">
    <source>
        <dbReference type="EMBL" id="KXA93449.1"/>
    </source>
</evidence>
<dbReference type="InterPro" id="IPR027417">
    <property type="entry name" value="P-loop_NTPase"/>
</dbReference>
<keyword evidence="5" id="KW-1185">Reference proteome</keyword>
<dbReference type="EMBL" id="LHXP01000018">
    <property type="protein sequence ID" value="KXA93449.1"/>
    <property type="molecule type" value="Genomic_DNA"/>
</dbReference>
<dbReference type="InterPro" id="IPR050625">
    <property type="entry name" value="ParA/MinD_ATPase"/>
</dbReference>
<gene>
    <name evidence="4" type="ORF">AKJ66_01995</name>
</gene>
<dbReference type="PANTHER" id="PTHR43384:SF6">
    <property type="entry name" value="SEPTUM SITE-DETERMINING PROTEIN MIND HOMOLOG, CHLOROPLASTIC"/>
    <property type="match status" value="1"/>
</dbReference>
<name>A0A133UH11_9EURY</name>
<dbReference type="AlphaFoldDB" id="A0A133UH11"/>
<dbReference type="SUPFAM" id="SSF52540">
    <property type="entry name" value="P-loop containing nucleoside triphosphate hydrolases"/>
    <property type="match status" value="1"/>
</dbReference>
<dbReference type="PANTHER" id="PTHR43384">
    <property type="entry name" value="SEPTUM SITE-DETERMINING PROTEIN MIND HOMOLOG, CHLOROPLASTIC-RELATED"/>
    <property type="match status" value="1"/>
</dbReference>
<evidence type="ECO:0000256" key="2">
    <source>
        <dbReference type="ARBA" id="ARBA00022840"/>
    </source>
</evidence>
<dbReference type="Proteomes" id="UP000070657">
    <property type="component" value="Unassembled WGS sequence"/>
</dbReference>
<dbReference type="InterPro" id="IPR014433">
    <property type="entry name" value="CooC"/>
</dbReference>
<comment type="caution">
    <text evidence="4">The sequence shown here is derived from an EMBL/GenBank/DDBJ whole genome shotgun (WGS) entry which is preliminary data.</text>
</comment>
<dbReference type="FunFam" id="3.40.50.300:FF:001573">
    <property type="entry name" value="Carbon monoxide dehydrogenase accessory protein CooC"/>
    <property type="match status" value="1"/>
</dbReference>
<dbReference type="Gene3D" id="3.40.50.300">
    <property type="entry name" value="P-loop containing nucleotide triphosphate hydrolases"/>
    <property type="match status" value="1"/>
</dbReference>
<proteinExistence type="predicted"/>
<reference evidence="4 5" key="1">
    <citation type="journal article" date="2016" name="Sci. Rep.">
        <title>Metabolic traits of an uncultured archaeal lineage -MSBL1- from brine pools of the Red Sea.</title>
        <authorList>
            <person name="Mwirichia R."/>
            <person name="Alam I."/>
            <person name="Rashid M."/>
            <person name="Vinu M."/>
            <person name="Ba-Alawi W."/>
            <person name="Anthony Kamau A."/>
            <person name="Kamanda Ngugi D."/>
            <person name="Goker M."/>
            <person name="Klenk H.P."/>
            <person name="Bajic V."/>
            <person name="Stingl U."/>
        </authorList>
    </citation>
    <scope>NUCLEOTIDE SEQUENCE [LARGE SCALE GENOMIC DNA]</scope>
    <source>
        <strain evidence="4">SCGC-AAA259E22</strain>
    </source>
</reference>
<feature type="domain" description="CobQ/CobB/MinD/ParA nucleotide binding" evidence="3">
    <location>
        <begin position="5"/>
        <end position="237"/>
    </location>
</feature>
<keyword evidence="2" id="KW-0067">ATP-binding</keyword>
<organism evidence="4 5">
    <name type="scientific">candidate division MSBL1 archaeon SCGC-AAA259E22</name>
    <dbReference type="NCBI Taxonomy" id="1698265"/>
    <lineage>
        <taxon>Archaea</taxon>
        <taxon>Methanobacteriati</taxon>
        <taxon>Methanobacteriota</taxon>
        <taxon>candidate division MSBL1</taxon>
    </lineage>
</organism>
<dbReference type="GO" id="GO:0009898">
    <property type="term" value="C:cytoplasmic side of plasma membrane"/>
    <property type="evidence" value="ECO:0007669"/>
    <property type="project" value="TreeGrafter"/>
</dbReference>
<dbReference type="InterPro" id="IPR002586">
    <property type="entry name" value="CobQ/CobB/MinD/ParA_Nub-bd_dom"/>
</dbReference>
<keyword evidence="1" id="KW-0547">Nucleotide-binding</keyword>
<protein>
    <recommendedName>
        <fullName evidence="3">CobQ/CobB/MinD/ParA nucleotide binding domain-containing protein</fullName>
    </recommendedName>
</protein>
<evidence type="ECO:0000256" key="1">
    <source>
        <dbReference type="ARBA" id="ARBA00022741"/>
    </source>
</evidence>
<dbReference type="Pfam" id="PF01656">
    <property type="entry name" value="CbiA"/>
    <property type="match status" value="1"/>
</dbReference>
<dbReference type="GO" id="GO:0016887">
    <property type="term" value="F:ATP hydrolysis activity"/>
    <property type="evidence" value="ECO:0007669"/>
    <property type="project" value="TreeGrafter"/>
</dbReference>
<dbReference type="GO" id="GO:0005524">
    <property type="term" value="F:ATP binding"/>
    <property type="evidence" value="ECO:0007669"/>
    <property type="project" value="UniProtKB-KW"/>
</dbReference>
<accession>A0A133UH11</accession>
<evidence type="ECO:0000259" key="3">
    <source>
        <dbReference type="Pfam" id="PF01656"/>
    </source>
</evidence>
<dbReference type="GO" id="GO:0005829">
    <property type="term" value="C:cytosol"/>
    <property type="evidence" value="ECO:0007669"/>
    <property type="project" value="TreeGrafter"/>
</dbReference>
<evidence type="ECO:0000313" key="5">
    <source>
        <dbReference type="Proteomes" id="UP000070657"/>
    </source>
</evidence>
<dbReference type="PIRSF" id="PIRSF005647">
    <property type="entry name" value="CooC"/>
    <property type="match status" value="1"/>
</dbReference>
<dbReference type="PATRIC" id="fig|1698265.3.peg.249"/>